<organism evidence="2 3">
    <name type="scientific">Cudoniella acicularis</name>
    <dbReference type="NCBI Taxonomy" id="354080"/>
    <lineage>
        <taxon>Eukaryota</taxon>
        <taxon>Fungi</taxon>
        <taxon>Dikarya</taxon>
        <taxon>Ascomycota</taxon>
        <taxon>Pezizomycotina</taxon>
        <taxon>Leotiomycetes</taxon>
        <taxon>Helotiales</taxon>
        <taxon>Tricladiaceae</taxon>
        <taxon>Cudoniella</taxon>
    </lineage>
</organism>
<dbReference type="InterPro" id="IPR036188">
    <property type="entry name" value="FAD/NAD-bd_sf"/>
</dbReference>
<name>A0A8H4RDK7_9HELO</name>
<dbReference type="InterPro" id="IPR051209">
    <property type="entry name" value="FAD-bind_Monooxygenase_sf"/>
</dbReference>
<dbReference type="SUPFAM" id="SSF51905">
    <property type="entry name" value="FAD/NAD(P)-binding domain"/>
    <property type="match status" value="1"/>
</dbReference>
<dbReference type="PANTHER" id="PTHR42877">
    <property type="entry name" value="L-ORNITHINE N(5)-MONOOXYGENASE-RELATED"/>
    <property type="match status" value="1"/>
</dbReference>
<dbReference type="OrthoDB" id="74360at2759"/>
<dbReference type="PANTHER" id="PTHR42877:SF8">
    <property type="entry name" value="MONOOXYGENASE"/>
    <property type="match status" value="1"/>
</dbReference>
<proteinExistence type="inferred from homology"/>
<dbReference type="Gene3D" id="3.50.50.60">
    <property type="entry name" value="FAD/NAD(P)-binding domain"/>
    <property type="match status" value="1"/>
</dbReference>
<accession>A0A8H4RDK7</accession>
<comment type="similarity">
    <text evidence="1">Belongs to the FAD-binding monooxygenase family.</text>
</comment>
<dbReference type="Proteomes" id="UP000566819">
    <property type="component" value="Unassembled WGS sequence"/>
</dbReference>
<dbReference type="EMBL" id="JAAMPI010001087">
    <property type="protein sequence ID" value="KAF4626769.1"/>
    <property type="molecule type" value="Genomic_DNA"/>
</dbReference>
<keyword evidence="3" id="KW-1185">Reference proteome</keyword>
<protein>
    <recommendedName>
        <fullName evidence="4">Flavin-containing monooxygenase</fullName>
    </recommendedName>
</protein>
<evidence type="ECO:0000313" key="3">
    <source>
        <dbReference type="Proteomes" id="UP000566819"/>
    </source>
</evidence>
<dbReference type="AlphaFoldDB" id="A0A8H4RDK7"/>
<evidence type="ECO:0000256" key="1">
    <source>
        <dbReference type="ARBA" id="ARBA00010139"/>
    </source>
</evidence>
<comment type="caution">
    <text evidence="2">The sequence shown here is derived from an EMBL/GenBank/DDBJ whole genome shotgun (WGS) entry which is preliminary data.</text>
</comment>
<gene>
    <name evidence="2" type="ORF">G7Y89_g11383</name>
</gene>
<reference evidence="2 3" key="1">
    <citation type="submission" date="2020-03" db="EMBL/GenBank/DDBJ databases">
        <title>Draft Genome Sequence of Cudoniella acicularis.</title>
        <authorList>
            <person name="Buettner E."/>
            <person name="Kellner H."/>
        </authorList>
    </citation>
    <scope>NUCLEOTIDE SEQUENCE [LARGE SCALE GENOMIC DNA]</scope>
    <source>
        <strain evidence="2 3">DSM 108380</strain>
    </source>
</reference>
<evidence type="ECO:0000313" key="2">
    <source>
        <dbReference type="EMBL" id="KAF4626769.1"/>
    </source>
</evidence>
<sequence>MQVSPQRVTPGDGYLEALIKDNVEPVYEEITSISESGLETSDGQFYELDIIVCATGFDMAWTPHFELLGSKGQDIKTSWTPLPNAYLGMAAPGFPNYWVMNGPRGNLGNGTVLPCLETEIEYVIKSVKKMQTDRIKSLDVSATVTTKLNEYIDKWHEMGVWSADCKSWYKFNTKDGKIMNWGGSSLHFLKAIKYPRWEHFNMVYLDDDPWGFLGNGKTEGETLGDFELMTPYLRNADTEWELR</sequence>
<evidence type="ECO:0008006" key="4">
    <source>
        <dbReference type="Google" id="ProtNLM"/>
    </source>
</evidence>